<feature type="region of interest" description="2-C-methyl-D-erythritol 2,4-cyclodiphosphate synthase" evidence="14">
    <location>
        <begin position="227"/>
        <end position="382"/>
    </location>
</feature>
<dbReference type="FunFam" id="3.90.550.10:FF:000003">
    <property type="entry name" value="2-C-methyl-D-erythritol 4-phosphate cytidylyltransferase"/>
    <property type="match status" value="1"/>
</dbReference>
<evidence type="ECO:0000256" key="7">
    <source>
        <dbReference type="ARBA" id="ARBA00009789"/>
    </source>
</evidence>
<feature type="binding site" evidence="14">
    <location>
        <position position="364"/>
    </location>
    <ligand>
        <name>4-CDP-2-C-methyl-D-erythritol 2-phosphate</name>
        <dbReference type="ChEBI" id="CHEBI:57919"/>
    </ligand>
</feature>
<dbReference type="HAMAP" id="MF_00108">
    <property type="entry name" value="IspD"/>
    <property type="match status" value="1"/>
</dbReference>
<dbReference type="InterPro" id="IPR029044">
    <property type="entry name" value="Nucleotide-diphossugar_trans"/>
</dbReference>
<dbReference type="GO" id="GO:0008685">
    <property type="term" value="F:2-C-methyl-D-erythritol 2,4-cyclodiphosphate synthase activity"/>
    <property type="evidence" value="ECO:0007669"/>
    <property type="project" value="UniProtKB-UniRule"/>
</dbReference>
<evidence type="ECO:0000256" key="2">
    <source>
        <dbReference type="ARBA" id="ARBA00001282"/>
    </source>
</evidence>
<evidence type="ECO:0000256" key="12">
    <source>
        <dbReference type="ARBA" id="ARBA00023239"/>
    </source>
</evidence>
<feature type="site" description="Positions MEP for the nucleophilic attack" evidence="14">
    <location>
        <position position="204"/>
    </location>
</feature>
<keyword evidence="9 14" id="KW-0548">Nucleotidyltransferase</keyword>
<proteinExistence type="inferred from homology"/>
<comment type="cofactor">
    <cofactor evidence="3 14">
        <name>a divalent metal cation</name>
        <dbReference type="ChEBI" id="CHEBI:60240"/>
    </cofactor>
</comment>
<organism evidence="16 17">
    <name type="scientific">Marinicauda algicola</name>
    <dbReference type="NCBI Taxonomy" id="2029849"/>
    <lineage>
        <taxon>Bacteria</taxon>
        <taxon>Pseudomonadati</taxon>
        <taxon>Pseudomonadota</taxon>
        <taxon>Alphaproteobacteria</taxon>
        <taxon>Maricaulales</taxon>
        <taxon>Maricaulaceae</taxon>
        <taxon>Marinicauda</taxon>
    </lineage>
</organism>
<evidence type="ECO:0000256" key="13">
    <source>
        <dbReference type="ARBA" id="ARBA00023268"/>
    </source>
</evidence>
<comment type="similarity">
    <text evidence="6">Belongs to the IspF family.</text>
</comment>
<dbReference type="RefSeq" id="WP_135996843.1">
    <property type="nucleotide sequence ID" value="NZ_CP071057.1"/>
</dbReference>
<feature type="site" description="Transition state stabilizer" evidence="14">
    <location>
        <position position="358"/>
    </location>
</feature>
<keyword evidence="11 14" id="KW-0414">Isoprene biosynthesis</keyword>
<keyword evidence="10 14" id="KW-0479">Metal-binding</keyword>
<comment type="pathway">
    <text evidence="4 14">Isoprenoid biosynthesis; isopentenyl diphosphate biosynthesis via DXP pathway; isopentenyl diphosphate from 1-deoxy-D-xylulose 5-phosphate: step 4/6.</text>
</comment>
<dbReference type="HAMAP" id="MF_01520">
    <property type="entry name" value="IspDF"/>
    <property type="match status" value="1"/>
</dbReference>
<name>A0A4S2GYF4_9PROT</name>
<feature type="site" description="Positions MEP for the nucleophilic attack" evidence="14">
    <location>
        <position position="150"/>
    </location>
</feature>
<evidence type="ECO:0000256" key="4">
    <source>
        <dbReference type="ARBA" id="ARBA00004709"/>
    </source>
</evidence>
<feature type="region of interest" description="2-C-methyl-D-erythritol 4-phosphate cytidylyltransferase" evidence="14">
    <location>
        <begin position="1"/>
        <end position="226"/>
    </location>
</feature>
<dbReference type="CDD" id="cd02516">
    <property type="entry name" value="CDP-ME_synthetase"/>
    <property type="match status" value="1"/>
</dbReference>
<dbReference type="GO" id="GO:0050518">
    <property type="term" value="F:2-C-methyl-D-erythritol 4-phosphate cytidylyltransferase activity"/>
    <property type="evidence" value="ECO:0007669"/>
    <property type="project" value="UniProtKB-UniRule"/>
</dbReference>
<dbReference type="OrthoDB" id="9804336at2"/>
<evidence type="ECO:0000256" key="3">
    <source>
        <dbReference type="ARBA" id="ARBA00001968"/>
    </source>
</evidence>
<evidence type="ECO:0000256" key="10">
    <source>
        <dbReference type="ARBA" id="ARBA00022723"/>
    </source>
</evidence>
<dbReference type="NCBIfam" id="TIGR00151">
    <property type="entry name" value="ispF"/>
    <property type="match status" value="1"/>
</dbReference>
<dbReference type="GO" id="GO:0019288">
    <property type="term" value="P:isopentenyl diphosphate biosynthetic process, methylerythritol 4-phosphate pathway"/>
    <property type="evidence" value="ECO:0007669"/>
    <property type="project" value="UniProtKB-UniRule"/>
</dbReference>
<dbReference type="InterPro" id="IPR003526">
    <property type="entry name" value="MECDP_synthase"/>
</dbReference>
<dbReference type="AlphaFoldDB" id="A0A4S2GYF4"/>
<dbReference type="GO" id="GO:0046872">
    <property type="term" value="F:metal ion binding"/>
    <property type="evidence" value="ECO:0007669"/>
    <property type="project" value="UniProtKB-KW"/>
</dbReference>
<dbReference type="PROSITE" id="PS01295">
    <property type="entry name" value="ISPD"/>
    <property type="match status" value="1"/>
</dbReference>
<dbReference type="PROSITE" id="PS01350">
    <property type="entry name" value="ISPF"/>
    <property type="match status" value="1"/>
</dbReference>
<dbReference type="Gene3D" id="3.30.1330.50">
    <property type="entry name" value="2-C-methyl-D-erythritol 2,4-cyclodiphosphate synthase"/>
    <property type="match status" value="1"/>
</dbReference>
<evidence type="ECO:0000256" key="6">
    <source>
        <dbReference type="ARBA" id="ARBA00008480"/>
    </source>
</evidence>
<feature type="site" description="Transition state stabilizer" evidence="14">
    <location>
        <position position="259"/>
    </location>
</feature>
<comment type="pathway">
    <text evidence="5 14">Isoprenoid biosynthesis; isopentenyl diphosphate biosynthesis via DXP pathway; isopentenyl diphosphate from 1-deoxy-D-xylulose 5-phosphate: step 2/6.</text>
</comment>
<reference evidence="16 17" key="1">
    <citation type="journal article" date="2017" name="Int. J. Syst. Evol. Microbiol.">
        <title>Marinicauda algicola sp. nov., isolated from a marine red alga Rhodosorus marinus.</title>
        <authorList>
            <person name="Jeong S.E."/>
            <person name="Jeon S.H."/>
            <person name="Chun B.H."/>
            <person name="Kim D.W."/>
            <person name="Jeon C.O."/>
        </authorList>
    </citation>
    <scope>NUCLEOTIDE SEQUENCE [LARGE SCALE GENOMIC DNA]</scope>
    <source>
        <strain evidence="16 17">JCM 31718</strain>
    </source>
</reference>
<dbReference type="PANTHER" id="PTHR43181:SF1">
    <property type="entry name" value="2-C-METHYL-D-ERYTHRITOL 2,4-CYCLODIPHOSPHATE SYNTHASE, CHLOROPLASTIC"/>
    <property type="match status" value="1"/>
</dbReference>
<dbReference type="InterPro" id="IPR036571">
    <property type="entry name" value="MECDP_synthase_sf"/>
</dbReference>
<evidence type="ECO:0000256" key="5">
    <source>
        <dbReference type="ARBA" id="ARBA00004787"/>
    </source>
</evidence>
<dbReference type="Gene3D" id="3.90.550.10">
    <property type="entry name" value="Spore Coat Polysaccharide Biosynthesis Protein SpsA, Chain A"/>
    <property type="match status" value="1"/>
</dbReference>
<comment type="similarity">
    <text evidence="14">In the C-terminal section; belongs to the IspF family.</text>
</comment>
<dbReference type="InterPro" id="IPR026596">
    <property type="entry name" value="IspD/F"/>
</dbReference>
<comment type="similarity">
    <text evidence="14">In the N-terminal section; belongs to the IspD/TarI cytidylyltransferase family. IspD subfamily.</text>
</comment>
<feature type="binding site" evidence="14">
    <location>
        <begin position="259"/>
        <end position="260"/>
    </location>
    <ligand>
        <name>4-CDP-2-C-methyl-D-erythritol 2-phosphate</name>
        <dbReference type="ChEBI" id="CHEBI:57919"/>
    </ligand>
</feature>
<feature type="site" description="Transition state stabilizer" evidence="14">
    <location>
        <position position="17"/>
    </location>
</feature>
<protein>
    <recommendedName>
        <fullName evidence="14">Bifunctional enzyme IspD/IspF</fullName>
    </recommendedName>
    <domain>
        <recommendedName>
            <fullName evidence="14">2-C-methyl-D-erythritol 4-phosphate cytidylyltransferase</fullName>
            <ecNumber evidence="14">2.7.7.60</ecNumber>
        </recommendedName>
        <alternativeName>
            <fullName evidence="14">4-diphosphocytidyl-2C-methyl-D-erythritol synthase</fullName>
        </alternativeName>
        <alternativeName>
            <fullName evidence="14">MEP cytidylyltransferase</fullName>
            <shortName evidence="14">MCT</shortName>
        </alternativeName>
    </domain>
    <domain>
        <recommendedName>
            <fullName evidence="14">2-C-methyl-D-erythritol 2,4-cyclodiphosphate synthase</fullName>
            <shortName evidence="14">MECDP-synthase</shortName>
            <shortName evidence="14">MECPP-synthase</shortName>
            <shortName evidence="14">MECPS</shortName>
            <ecNumber evidence="14">4.6.1.12</ecNumber>
        </recommendedName>
    </domain>
</protein>
<evidence type="ECO:0000313" key="17">
    <source>
        <dbReference type="Proteomes" id="UP000308054"/>
    </source>
</evidence>
<keyword evidence="13 14" id="KW-0511">Multifunctional enzyme</keyword>
<sequence length="382" mass="40269">MIPHYSALIVAAGRGERAGGGLAKQYRPLAGRPMLAWSLETFATDSRCREVVIAIHPDNRPLAEEIVRTTALPVTLVEGGATRTASVRAGLDAVTGDRVLIHDAARPGLSRALVDRLLAALETAPGAVPVLSVADALVREAADGLAPVDREGLFRIQTPQAFRTAALREAFAAAGDRSFPDETALARAQGLAVVTVHGEERNFKVTYPEDFERMEQILAPGTAGLTVSGTGYDVHRLEAGDGVTLCGVHIACPLKLIGHSDADAGLHAITDALLGASGNGDIGQHFPPTDDRWKGADSADFLRHAVTLARAAGAVPVHADVTLICERPKIGPYREAMRARVAELLELPLPRVNIKATTTEKLGFTGRGEGLAAEAIVTVRLT</sequence>
<dbReference type="SUPFAM" id="SSF69765">
    <property type="entry name" value="IpsF-like"/>
    <property type="match status" value="1"/>
</dbReference>
<keyword evidence="8 14" id="KW-0808">Transferase</keyword>
<gene>
    <name evidence="14" type="primary">ispDF</name>
    <name evidence="16" type="ORF">E5163_13420</name>
</gene>
<dbReference type="Pfam" id="PF02542">
    <property type="entry name" value="YgbB"/>
    <property type="match status" value="1"/>
</dbReference>
<feature type="binding site" evidence="14">
    <location>
        <position position="233"/>
    </location>
    <ligand>
        <name>a divalent metal cation</name>
        <dbReference type="ChEBI" id="CHEBI:60240"/>
    </ligand>
</feature>
<dbReference type="CDD" id="cd00554">
    <property type="entry name" value="MECDP_synthase"/>
    <property type="match status" value="1"/>
</dbReference>
<dbReference type="InterPro" id="IPR034683">
    <property type="entry name" value="IspD/TarI"/>
</dbReference>
<feature type="domain" description="2-C-methyl-D-erythritol 2,4-cyclodiphosphate synthase" evidence="15">
    <location>
        <begin position="229"/>
        <end position="379"/>
    </location>
</feature>
<feature type="site" description="Transition state stabilizer" evidence="14">
    <location>
        <position position="24"/>
    </location>
</feature>
<comment type="catalytic activity">
    <reaction evidence="1 14">
        <text>4-CDP-2-C-methyl-D-erythritol 2-phosphate = 2-C-methyl-D-erythritol 2,4-cyclic diphosphate + CMP</text>
        <dbReference type="Rhea" id="RHEA:23864"/>
        <dbReference type="ChEBI" id="CHEBI:57919"/>
        <dbReference type="ChEBI" id="CHEBI:58483"/>
        <dbReference type="ChEBI" id="CHEBI:60377"/>
        <dbReference type="EC" id="4.6.1.12"/>
    </reaction>
</comment>
<dbReference type="SUPFAM" id="SSF53448">
    <property type="entry name" value="Nucleotide-diphospho-sugar transferases"/>
    <property type="match status" value="1"/>
</dbReference>
<dbReference type="EC" id="4.6.1.12" evidence="14"/>
<dbReference type="InterPro" id="IPR020555">
    <property type="entry name" value="MECDP_synthase_CS"/>
</dbReference>
<evidence type="ECO:0000256" key="14">
    <source>
        <dbReference type="HAMAP-Rule" id="MF_01520"/>
    </source>
</evidence>
<dbReference type="PANTHER" id="PTHR43181">
    <property type="entry name" value="2-C-METHYL-D-ERYTHRITOL 2,4-CYCLODIPHOSPHATE SYNTHASE, CHLOROPLASTIC"/>
    <property type="match status" value="1"/>
</dbReference>
<feature type="binding site" evidence="14">
    <location>
        <position position="367"/>
    </location>
    <ligand>
        <name>4-CDP-2-C-methyl-D-erythritol 2-phosphate</name>
        <dbReference type="ChEBI" id="CHEBI:57919"/>
    </ligand>
</feature>
<evidence type="ECO:0000256" key="1">
    <source>
        <dbReference type="ARBA" id="ARBA00000200"/>
    </source>
</evidence>
<feature type="binding site" evidence="14">
    <location>
        <position position="235"/>
    </location>
    <ligand>
        <name>a divalent metal cation</name>
        <dbReference type="ChEBI" id="CHEBI:60240"/>
    </ligand>
</feature>
<evidence type="ECO:0000256" key="8">
    <source>
        <dbReference type="ARBA" id="ARBA00022679"/>
    </source>
</evidence>
<dbReference type="NCBIfam" id="NF006899">
    <property type="entry name" value="PRK09382.1"/>
    <property type="match status" value="1"/>
</dbReference>
<dbReference type="HAMAP" id="MF_00107">
    <property type="entry name" value="IspF"/>
    <property type="match status" value="1"/>
</dbReference>
<feature type="binding site" evidence="14">
    <location>
        <begin position="281"/>
        <end position="283"/>
    </location>
    <ligand>
        <name>4-CDP-2-C-methyl-D-erythritol 2-phosphate</name>
        <dbReference type="ChEBI" id="CHEBI:57919"/>
    </ligand>
</feature>
<comment type="caution">
    <text evidence="16">The sequence shown here is derived from an EMBL/GenBank/DDBJ whole genome shotgun (WGS) entry which is preliminary data.</text>
</comment>
<feature type="binding site" evidence="14">
    <location>
        <position position="267"/>
    </location>
    <ligand>
        <name>a divalent metal cation</name>
        <dbReference type="ChEBI" id="CHEBI:60240"/>
    </ligand>
</feature>
<feature type="binding site" evidence="14">
    <location>
        <begin position="357"/>
        <end position="360"/>
    </location>
    <ligand>
        <name>4-CDP-2-C-methyl-D-erythritol 2-phosphate</name>
        <dbReference type="ChEBI" id="CHEBI:57919"/>
    </ligand>
</feature>
<evidence type="ECO:0000256" key="9">
    <source>
        <dbReference type="ARBA" id="ARBA00022695"/>
    </source>
</evidence>
<keyword evidence="17" id="KW-1185">Reference proteome</keyword>
<accession>A0A4S2GYF4</accession>
<dbReference type="Proteomes" id="UP000308054">
    <property type="component" value="Unassembled WGS sequence"/>
</dbReference>
<dbReference type="GO" id="GO:0016114">
    <property type="term" value="P:terpenoid biosynthetic process"/>
    <property type="evidence" value="ECO:0007669"/>
    <property type="project" value="InterPro"/>
</dbReference>
<comment type="function">
    <text evidence="14">Bifunctional enzyme that catalyzes the formation of 4-diphosphocytidyl-2-C-methyl-D-erythritol from CTP and 2-C-methyl-D-erythritol 4-phosphate (MEP) (IspD), and catalyzes the conversion of 4-diphosphocytidyl-2-C-methyl-D-erythritol 2-phosphate (CDP-ME2P) to 2-C-methyl-D-erythritol 2,4-cyclodiphosphate (ME-CPP) with a corresponding release of cytidine 5-monophosphate (CMP) (IspF).</text>
</comment>
<dbReference type="EC" id="2.7.7.60" evidence="14"/>
<feature type="binding site" evidence="14">
    <location>
        <begin position="233"/>
        <end position="235"/>
    </location>
    <ligand>
        <name>4-CDP-2-C-methyl-D-erythritol 2-phosphate</name>
        <dbReference type="ChEBI" id="CHEBI:57919"/>
    </ligand>
</feature>
<dbReference type="Pfam" id="PF01128">
    <property type="entry name" value="IspD"/>
    <property type="match status" value="1"/>
</dbReference>
<comment type="caution">
    <text evidence="14">Lacks conserved residue(s) required for the propagation of feature annotation.</text>
</comment>
<evidence type="ECO:0000313" key="16">
    <source>
        <dbReference type="EMBL" id="TGY87911.1"/>
    </source>
</evidence>
<dbReference type="EMBL" id="SRXW01000004">
    <property type="protein sequence ID" value="TGY87911.1"/>
    <property type="molecule type" value="Genomic_DNA"/>
</dbReference>
<dbReference type="InterPro" id="IPR018294">
    <property type="entry name" value="ISPD_synthase_CS"/>
</dbReference>
<dbReference type="UniPathway" id="UPA00056">
    <property type="reaction ID" value="UER00093"/>
</dbReference>
<comment type="catalytic activity">
    <reaction evidence="2 14">
        <text>2-C-methyl-D-erythritol 4-phosphate + CTP + H(+) = 4-CDP-2-C-methyl-D-erythritol + diphosphate</text>
        <dbReference type="Rhea" id="RHEA:13429"/>
        <dbReference type="ChEBI" id="CHEBI:15378"/>
        <dbReference type="ChEBI" id="CHEBI:33019"/>
        <dbReference type="ChEBI" id="CHEBI:37563"/>
        <dbReference type="ChEBI" id="CHEBI:57823"/>
        <dbReference type="ChEBI" id="CHEBI:58262"/>
        <dbReference type="EC" id="2.7.7.60"/>
    </reaction>
</comment>
<comment type="similarity">
    <text evidence="7">Belongs to the IspD/TarI cytidylyltransferase family. IspD subfamily.</text>
</comment>
<dbReference type="InterPro" id="IPR001228">
    <property type="entry name" value="IspD"/>
</dbReference>
<dbReference type="NCBIfam" id="TIGR00453">
    <property type="entry name" value="ispD"/>
    <property type="match status" value="1"/>
</dbReference>
<evidence type="ECO:0000259" key="15">
    <source>
        <dbReference type="Pfam" id="PF02542"/>
    </source>
</evidence>
<evidence type="ECO:0000256" key="11">
    <source>
        <dbReference type="ARBA" id="ARBA00023229"/>
    </source>
</evidence>
<keyword evidence="12 14" id="KW-0456">Lyase</keyword>